<reference evidence="1 2" key="4">
    <citation type="journal article" date="1999" name="J. Bacteriol.">
        <title>Cloning and analysis of the capsid morphogenesis genes of Pseudomonas aeruginosa bacteriophage D3: another example of protein chain mail?</title>
        <authorList>
            <person name="Gilakjan Z.A."/>
            <person name="Kropinski A.M."/>
        </authorList>
    </citation>
    <scope>NUCLEOTIDE SEQUENCE [LARGE SCALE GENOMIC DNA]</scope>
</reference>
<dbReference type="EMBL" id="AF165214">
    <property type="protein sequence ID" value="AAF80821.1"/>
    <property type="molecule type" value="Genomic_DNA"/>
</dbReference>
<sequence length="218" mass="24962">MSEVKRFDHVNHAHVDDCEHIENPEGAWVKASDYDALAAEAQALREEVAAAQKNLAFTEQWYAVRHERLWHWAHEELSEEQKRRYFNIVANGTAEHSEPPTFAQQLCRAKHRYECAEKEVSALRARVVVTDPVQAFDKFFAESGQSKYRETAWWNFEAGFNLARLNGKTVSEGLLRRLSDLFPADMGDDGSGRAGWLPHVRETVAELRTLLGEGKEHE</sequence>
<evidence type="ECO:0000313" key="1">
    <source>
        <dbReference type="EMBL" id="AAF80821.1"/>
    </source>
</evidence>
<dbReference type="RefSeq" id="NP_061558.1">
    <property type="nucleotide sequence ID" value="NC_002484.2"/>
</dbReference>
<keyword evidence="2" id="KW-1185">Reference proteome</keyword>
<reference evidence="1 2" key="3">
    <citation type="journal article" date="1999" name="Can. J. Microbiol.">
        <title>Transfer RNA genes and their significance to codon usage in the Pseudomonas aeruginosa lamboid bacteriophage D3.</title>
        <authorList>
            <person name="Kropinski A.M."/>
            <person name="Sibbald M.J."/>
        </authorList>
    </citation>
    <scope>NUCLEOTIDE SEQUENCE [LARGE SCALE GENOMIC DNA]</scope>
</reference>
<reference evidence="1 2" key="5">
    <citation type="journal article" date="2000" name="J. Bacteriol.">
        <title>Sequence of the genome of the temperate, serotype-converting, Pseudomonas aeruginosa bacteriophage D3.</title>
        <authorList>
            <person name="Kropinski A.M."/>
        </authorList>
    </citation>
    <scope>NUCLEOTIDE SEQUENCE [LARGE SCALE GENOMIC DNA]</scope>
</reference>
<organismHost>
    <name type="scientific">Pseudomonas aeruginosa</name>
    <dbReference type="NCBI Taxonomy" id="287"/>
</organismHost>
<reference evidence="1 2" key="1">
    <citation type="journal article" date="1994" name="J. Bacteriol.">
        <title>Cloning of the early promoters of Pseudomonas aeruginosa bacteriophage D3: sequence of the immunity region of D3.</title>
        <authorList>
            <person name="Farinha M.A."/>
            <person name="Allan B.J."/>
            <person name="Gertman E.M."/>
            <person name="Ronald S.L."/>
            <person name="Kropinski A.M."/>
        </authorList>
    </citation>
    <scope>NUCLEOTIDE SEQUENCE [LARGE SCALE GENOMIC DNA]</scope>
</reference>
<organism evidence="1 2">
    <name type="scientific">Pseudomonas phage D3</name>
    <name type="common">Bacteriophage D3</name>
    <dbReference type="NCBI Taxonomy" id="2932880"/>
    <lineage>
        <taxon>Viruses</taxon>
        <taxon>Duplodnaviria</taxon>
        <taxon>Heunggongvirae</taxon>
        <taxon>Uroviricota</taxon>
        <taxon>Caudoviricetes</taxon>
        <taxon>Detrevirus</taxon>
        <taxon>Detrevirus D3</taxon>
    </lineage>
</organism>
<dbReference type="Proteomes" id="UP000009085">
    <property type="component" value="Segment"/>
</dbReference>
<dbReference type="KEGG" id="vg:1262935"/>
<dbReference type="GeneID" id="1262935"/>
<evidence type="ECO:0000313" key="2">
    <source>
        <dbReference type="Proteomes" id="UP000009085"/>
    </source>
</evidence>
<protein>
    <submittedName>
        <fullName evidence="1">Uncharacterized protein</fullName>
    </submittedName>
</protein>
<proteinExistence type="predicted"/>
<name>Q9MC60_BPD3</name>
<gene>
    <name evidence="1" type="primary">orf62</name>
</gene>
<accession>Q9MC60</accession>
<reference evidence="1 2" key="2">
    <citation type="journal article" date="1996" name="Gene">
        <title>Genetic and sequence analysis of the cos region of the temperate Pseudomonas aeruginosa bacteriophage, D3.</title>
        <authorList>
            <person name="Sharp R."/>
            <person name="Jansons I.S."/>
            <person name="Gertman E."/>
            <person name="Kropinski A.M."/>
        </authorList>
    </citation>
    <scope>NUCLEOTIDE SEQUENCE [LARGE SCALE GENOMIC DNA]</scope>
</reference>